<dbReference type="OrthoDB" id="2574384at2759"/>
<protein>
    <submittedName>
        <fullName evidence="3">Uncharacterized protein</fullName>
    </submittedName>
</protein>
<feature type="transmembrane region" description="Helical" evidence="1">
    <location>
        <begin position="260"/>
        <end position="282"/>
    </location>
</feature>
<proteinExistence type="predicted"/>
<keyword evidence="1" id="KW-0812">Transmembrane</keyword>
<feature type="chain" id="PRO_5009130799" evidence="2">
    <location>
        <begin position="27"/>
        <end position="310"/>
    </location>
</feature>
<dbReference type="GeneID" id="30189454"/>
<evidence type="ECO:0000256" key="2">
    <source>
        <dbReference type="SAM" id="SignalP"/>
    </source>
</evidence>
<name>A0A1E3K5Z6_9TREE</name>
<reference evidence="3 4" key="1">
    <citation type="submission" date="2016-06" db="EMBL/GenBank/DDBJ databases">
        <title>Evolution of pathogenesis and genome organization in the Tremellales.</title>
        <authorList>
            <person name="Cuomo C."/>
            <person name="Litvintseva A."/>
            <person name="Heitman J."/>
            <person name="Chen Y."/>
            <person name="Sun S."/>
            <person name="Springer D."/>
            <person name="Dromer F."/>
            <person name="Young S."/>
            <person name="Zeng Q."/>
            <person name="Chapman S."/>
            <person name="Gujja S."/>
            <person name="Saif S."/>
            <person name="Birren B."/>
        </authorList>
    </citation>
    <scope>NUCLEOTIDE SEQUENCE [LARGE SCALE GENOMIC DNA]</scope>
    <source>
        <strain evidence="3 4">CBS 7118</strain>
    </source>
</reference>
<comment type="caution">
    <text evidence="3">The sequence shown here is derived from an EMBL/GenBank/DDBJ whole genome shotgun (WGS) entry which is preliminary data.</text>
</comment>
<evidence type="ECO:0000313" key="3">
    <source>
        <dbReference type="EMBL" id="ODO08509.1"/>
    </source>
</evidence>
<organism evidence="3 4">
    <name type="scientific">Cryptococcus wingfieldii CBS 7118</name>
    <dbReference type="NCBI Taxonomy" id="1295528"/>
    <lineage>
        <taxon>Eukaryota</taxon>
        <taxon>Fungi</taxon>
        <taxon>Dikarya</taxon>
        <taxon>Basidiomycota</taxon>
        <taxon>Agaricomycotina</taxon>
        <taxon>Tremellomycetes</taxon>
        <taxon>Tremellales</taxon>
        <taxon>Cryptococcaceae</taxon>
        <taxon>Cryptococcus</taxon>
    </lineage>
</organism>
<feature type="transmembrane region" description="Helical" evidence="1">
    <location>
        <begin position="123"/>
        <end position="144"/>
    </location>
</feature>
<dbReference type="Proteomes" id="UP000094819">
    <property type="component" value="Unassembled WGS sequence"/>
</dbReference>
<dbReference type="EMBL" id="AWGH01000001">
    <property type="protein sequence ID" value="ODO08509.1"/>
    <property type="molecule type" value="Genomic_DNA"/>
</dbReference>
<accession>A0A1E3K5Z6</accession>
<feature type="transmembrane region" description="Helical" evidence="1">
    <location>
        <begin position="235"/>
        <end position="254"/>
    </location>
</feature>
<feature type="transmembrane region" description="Helical" evidence="1">
    <location>
        <begin position="75"/>
        <end position="102"/>
    </location>
</feature>
<dbReference type="AlphaFoldDB" id="A0A1E3K5Z6"/>
<gene>
    <name evidence="3" type="ORF">L198_00239</name>
</gene>
<feature type="signal peptide" evidence="2">
    <location>
        <begin position="1"/>
        <end position="26"/>
    </location>
</feature>
<keyword evidence="2" id="KW-0732">Signal</keyword>
<feature type="transmembrane region" description="Helical" evidence="1">
    <location>
        <begin position="164"/>
        <end position="185"/>
    </location>
</feature>
<keyword evidence="4" id="KW-1185">Reference proteome</keyword>
<evidence type="ECO:0000313" key="4">
    <source>
        <dbReference type="Proteomes" id="UP000094819"/>
    </source>
</evidence>
<dbReference type="RefSeq" id="XP_019035366.1">
    <property type="nucleotide sequence ID" value="XM_019172424.1"/>
</dbReference>
<evidence type="ECO:0000256" key="1">
    <source>
        <dbReference type="SAM" id="Phobius"/>
    </source>
</evidence>
<sequence>MPSTELPWVLANPILIHTLSVAAVGAASCDSLRILSLVKPSPSQVHYESTTPDAPVHLVISPVDNTNDVHHGLPIAGSIGIVALVAYGYTAHLPLVGAVLTWTYSSNIRMNRLKMGSTILSMLGALAVSCIVVGGVFAVLWGLGTWNDEPNKKPPLEDPVLSDWVTNLNAFYLCLITLTHPGLIITMTYRFEYSQLANQLTLAEDDQDKEDSFSGVTSVAPVCIPVDYPSFPCPITITSLLFLFLCLAAMDLTLGKNIEYVSPFPALVVIFVVPFFTAVAAAQQGKFGEWWRYQETWVPPKQDDEDEPRL</sequence>
<keyword evidence="1" id="KW-0472">Membrane</keyword>
<keyword evidence="1" id="KW-1133">Transmembrane helix</keyword>